<comment type="cofactor">
    <cofactor evidence="1">
        <name>Mg(2+)</name>
        <dbReference type="ChEBI" id="CHEBI:18420"/>
    </cofactor>
</comment>
<comment type="similarity">
    <text evidence="2">Belongs to the diacylglycerol/lipid kinase family.</text>
</comment>
<dbReference type="SMART" id="SM00046">
    <property type="entry name" value="DAGKc"/>
    <property type="match status" value="1"/>
</dbReference>
<dbReference type="Gene3D" id="3.40.50.10330">
    <property type="entry name" value="Probable inorganic polyphosphate/atp-NAD kinase, domain 1"/>
    <property type="match status" value="1"/>
</dbReference>
<dbReference type="InterPro" id="IPR017438">
    <property type="entry name" value="ATP-NAD_kinase_N"/>
</dbReference>
<evidence type="ECO:0000256" key="4">
    <source>
        <dbReference type="ARBA" id="ARBA00022679"/>
    </source>
</evidence>
<evidence type="ECO:0000256" key="10">
    <source>
        <dbReference type="ARBA" id="ARBA00023264"/>
    </source>
</evidence>
<dbReference type="InterPro" id="IPR016064">
    <property type="entry name" value="NAD/diacylglycerol_kinase_sf"/>
</dbReference>
<reference evidence="13 14" key="1">
    <citation type="submission" date="2016-10" db="EMBL/GenBank/DDBJ databases">
        <authorList>
            <person name="de Groot N.N."/>
        </authorList>
    </citation>
    <scope>NUCLEOTIDE SEQUENCE [LARGE SCALE GENOMIC DNA]</scope>
    <source>
        <strain evidence="13 14">CGMCC 1.3442</strain>
    </source>
</reference>
<evidence type="ECO:0000256" key="9">
    <source>
        <dbReference type="ARBA" id="ARBA00023209"/>
    </source>
</evidence>
<protein>
    <submittedName>
        <fullName evidence="13">Lipid kinase, YegS/Rv2252/BmrU family</fullName>
    </submittedName>
</protein>
<keyword evidence="11" id="KW-1133">Transmembrane helix</keyword>
<evidence type="ECO:0000256" key="3">
    <source>
        <dbReference type="ARBA" id="ARBA00022516"/>
    </source>
</evidence>
<keyword evidence="11" id="KW-0472">Membrane</keyword>
<dbReference type="InterPro" id="IPR050187">
    <property type="entry name" value="Lipid_Phosphate_FormReg"/>
</dbReference>
<gene>
    <name evidence="13" type="ORF">SAMN05216498_3103</name>
</gene>
<keyword evidence="3" id="KW-0444">Lipid biosynthesis</keyword>
<evidence type="ECO:0000256" key="7">
    <source>
        <dbReference type="ARBA" id="ARBA00022840"/>
    </source>
</evidence>
<evidence type="ECO:0000256" key="1">
    <source>
        <dbReference type="ARBA" id="ARBA00001946"/>
    </source>
</evidence>
<keyword evidence="7" id="KW-0067">ATP-binding</keyword>
<keyword evidence="9" id="KW-0594">Phospholipid biosynthesis</keyword>
<dbReference type="PROSITE" id="PS50146">
    <property type="entry name" value="DAGK"/>
    <property type="match status" value="1"/>
</dbReference>
<keyword evidence="4" id="KW-0808">Transferase</keyword>
<evidence type="ECO:0000256" key="11">
    <source>
        <dbReference type="SAM" id="Phobius"/>
    </source>
</evidence>
<dbReference type="Gene3D" id="2.60.200.40">
    <property type="match status" value="1"/>
</dbReference>
<dbReference type="NCBIfam" id="TIGR00147">
    <property type="entry name" value="YegS/Rv2252/BmrU family lipid kinase"/>
    <property type="match status" value="1"/>
</dbReference>
<name>A0A1H0ED40_9BACI</name>
<evidence type="ECO:0000256" key="2">
    <source>
        <dbReference type="ARBA" id="ARBA00005983"/>
    </source>
</evidence>
<organism evidence="13 14">
    <name type="scientific">Tenuibacillus multivorans</name>
    <dbReference type="NCBI Taxonomy" id="237069"/>
    <lineage>
        <taxon>Bacteria</taxon>
        <taxon>Bacillati</taxon>
        <taxon>Bacillota</taxon>
        <taxon>Bacilli</taxon>
        <taxon>Bacillales</taxon>
        <taxon>Bacillaceae</taxon>
        <taxon>Tenuibacillus</taxon>
    </lineage>
</organism>
<keyword evidence="11" id="KW-0812">Transmembrane</keyword>
<dbReference type="PANTHER" id="PTHR12358">
    <property type="entry name" value="SPHINGOSINE KINASE"/>
    <property type="match status" value="1"/>
</dbReference>
<dbReference type="InterPro" id="IPR045540">
    <property type="entry name" value="YegS/DAGK_C"/>
</dbReference>
<dbReference type="Pfam" id="PF19279">
    <property type="entry name" value="YegS_C"/>
    <property type="match status" value="1"/>
</dbReference>
<feature type="domain" description="DAGKc" evidence="12">
    <location>
        <begin position="1"/>
        <end position="101"/>
    </location>
</feature>
<dbReference type="RefSeq" id="WP_176753072.1">
    <property type="nucleotide sequence ID" value="NZ_BJVZ01000009.1"/>
</dbReference>
<dbReference type="SUPFAM" id="SSF111331">
    <property type="entry name" value="NAD kinase/diacylglycerol kinase-like"/>
    <property type="match status" value="1"/>
</dbReference>
<keyword evidence="14" id="KW-1185">Reference proteome</keyword>
<keyword evidence="6 13" id="KW-0418">Kinase</keyword>
<dbReference type="InterPro" id="IPR005218">
    <property type="entry name" value="Diacylglycerol/lipid_kinase"/>
</dbReference>
<dbReference type="AlphaFoldDB" id="A0A1H0ED40"/>
<feature type="transmembrane region" description="Helical" evidence="11">
    <location>
        <begin position="169"/>
        <end position="187"/>
    </location>
</feature>
<dbReference type="PANTHER" id="PTHR12358:SF54">
    <property type="entry name" value="SPHINGOSINE KINASE RELATED PROTEIN"/>
    <property type="match status" value="1"/>
</dbReference>
<evidence type="ECO:0000259" key="12">
    <source>
        <dbReference type="PROSITE" id="PS50146"/>
    </source>
</evidence>
<dbReference type="EMBL" id="FNIG01000009">
    <property type="protein sequence ID" value="SDN80223.1"/>
    <property type="molecule type" value="Genomic_DNA"/>
</dbReference>
<dbReference type="GO" id="GO:0016301">
    <property type="term" value="F:kinase activity"/>
    <property type="evidence" value="ECO:0007669"/>
    <property type="project" value="UniProtKB-KW"/>
</dbReference>
<dbReference type="Proteomes" id="UP000199334">
    <property type="component" value="Unassembled WGS sequence"/>
</dbReference>
<sequence>MYVFIINPAAGNGRGEQIVQDFIKRQGDFQKQYRTYYSQYPGHAKELASQIARLHQDKIQLLFVVGGDGTLYEVLNGLKHDRDIPISFIPVGSGNDFARGCMTSLNPKVNLRQSIDELLLKPYWFGQYVMDLNPKNKSKLFASSIGFGFDAEVAERVNASKMKAWFNRLRLTFLIYVIGLIMTIFTFKPKDIELNIDGNSKTLSNVWMITINNHPYFGGGMKIAPDANINPHTFHVTIVKDMSKWKILLLFVTVFFGKHTSLKEVETLPCSSIGLKSEKPLTYHADGFTSSCYQSRIEKELGARQVIRK</sequence>
<evidence type="ECO:0000256" key="5">
    <source>
        <dbReference type="ARBA" id="ARBA00022741"/>
    </source>
</evidence>
<keyword evidence="5" id="KW-0547">Nucleotide-binding</keyword>
<dbReference type="GO" id="GO:0008654">
    <property type="term" value="P:phospholipid biosynthetic process"/>
    <property type="evidence" value="ECO:0007669"/>
    <property type="project" value="UniProtKB-KW"/>
</dbReference>
<evidence type="ECO:0000313" key="14">
    <source>
        <dbReference type="Proteomes" id="UP000199334"/>
    </source>
</evidence>
<keyword evidence="8" id="KW-0443">Lipid metabolism</keyword>
<dbReference type="GO" id="GO:0005524">
    <property type="term" value="F:ATP binding"/>
    <property type="evidence" value="ECO:0007669"/>
    <property type="project" value="UniProtKB-KW"/>
</dbReference>
<evidence type="ECO:0000256" key="6">
    <source>
        <dbReference type="ARBA" id="ARBA00022777"/>
    </source>
</evidence>
<dbReference type="Pfam" id="PF00781">
    <property type="entry name" value="DAGK_cat"/>
    <property type="match status" value="1"/>
</dbReference>
<evidence type="ECO:0000313" key="13">
    <source>
        <dbReference type="EMBL" id="SDN80223.1"/>
    </source>
</evidence>
<dbReference type="STRING" id="237069.SAMN05216498_3103"/>
<dbReference type="InterPro" id="IPR001206">
    <property type="entry name" value="Diacylglycerol_kinase_cat_dom"/>
</dbReference>
<accession>A0A1H0ED40</accession>
<evidence type="ECO:0000256" key="8">
    <source>
        <dbReference type="ARBA" id="ARBA00023098"/>
    </source>
</evidence>
<keyword evidence="10" id="KW-1208">Phospholipid metabolism</keyword>
<proteinExistence type="inferred from homology"/>